<dbReference type="RefSeq" id="WP_163896526.1">
    <property type="nucleotide sequence ID" value="NZ_AP022599.1"/>
</dbReference>
<name>A0A7I7UDB1_MYCPV</name>
<dbReference type="EMBL" id="AP022599">
    <property type="protein sequence ID" value="BBY78913.1"/>
    <property type="molecule type" value="Genomic_DNA"/>
</dbReference>
<evidence type="ECO:0000313" key="2">
    <source>
        <dbReference type="Proteomes" id="UP000467252"/>
    </source>
</evidence>
<sequence length="64" mass="7187">MSEPKVGDRVRHIHRFREHSPGTVLQVGGGVDGQLTEVYWPDNDDALWHTTANLEFSAREADNA</sequence>
<dbReference type="AlphaFoldDB" id="A0A7I7UDB1"/>
<accession>A0A7I7UDB1</accession>
<evidence type="ECO:0000313" key="1">
    <source>
        <dbReference type="EMBL" id="BBY78913.1"/>
    </source>
</evidence>
<protein>
    <submittedName>
        <fullName evidence="1">Uncharacterized protein</fullName>
    </submittedName>
</protein>
<reference evidence="1 2" key="1">
    <citation type="journal article" date="2019" name="Emerg. Microbes Infect.">
        <title>Comprehensive subspecies identification of 175 nontuberculous mycobacteria species based on 7547 genomic profiles.</title>
        <authorList>
            <person name="Matsumoto Y."/>
            <person name="Kinjo T."/>
            <person name="Motooka D."/>
            <person name="Nabeya D."/>
            <person name="Jung N."/>
            <person name="Uechi K."/>
            <person name="Horii T."/>
            <person name="Iida T."/>
            <person name="Fujita J."/>
            <person name="Nakamura S."/>
        </authorList>
    </citation>
    <scope>NUCLEOTIDE SEQUENCE [LARGE SCALE GENOMIC DNA]</scope>
    <source>
        <strain evidence="1 2">JCM 6370</strain>
    </source>
</reference>
<dbReference type="Proteomes" id="UP000467252">
    <property type="component" value="Chromosome"/>
</dbReference>
<keyword evidence="2" id="KW-1185">Reference proteome</keyword>
<proteinExistence type="predicted"/>
<gene>
    <name evidence="1" type="ORF">MPUL_00710</name>
</gene>
<organism evidence="1 2">
    <name type="scientific">Mycolicibacterium pulveris</name>
    <name type="common">Mycobacterium pulveris</name>
    <dbReference type="NCBI Taxonomy" id="36813"/>
    <lineage>
        <taxon>Bacteria</taxon>
        <taxon>Bacillati</taxon>
        <taxon>Actinomycetota</taxon>
        <taxon>Actinomycetes</taxon>
        <taxon>Mycobacteriales</taxon>
        <taxon>Mycobacteriaceae</taxon>
        <taxon>Mycolicibacterium</taxon>
    </lineage>
</organism>